<gene>
    <name evidence="1" type="ORF">POCULU_LOCUS10521</name>
</gene>
<organism evidence="1 2">
    <name type="scientific">Paraglomus occultum</name>
    <dbReference type="NCBI Taxonomy" id="144539"/>
    <lineage>
        <taxon>Eukaryota</taxon>
        <taxon>Fungi</taxon>
        <taxon>Fungi incertae sedis</taxon>
        <taxon>Mucoromycota</taxon>
        <taxon>Glomeromycotina</taxon>
        <taxon>Glomeromycetes</taxon>
        <taxon>Paraglomerales</taxon>
        <taxon>Paraglomeraceae</taxon>
        <taxon>Paraglomus</taxon>
    </lineage>
</organism>
<evidence type="ECO:0000313" key="2">
    <source>
        <dbReference type="Proteomes" id="UP000789572"/>
    </source>
</evidence>
<dbReference type="AlphaFoldDB" id="A0A9N9E334"/>
<dbReference type="EMBL" id="CAJVPJ010005542">
    <property type="protein sequence ID" value="CAG8662315.1"/>
    <property type="molecule type" value="Genomic_DNA"/>
</dbReference>
<proteinExistence type="predicted"/>
<comment type="caution">
    <text evidence="1">The sequence shown here is derived from an EMBL/GenBank/DDBJ whole genome shotgun (WGS) entry which is preliminary data.</text>
</comment>
<feature type="non-terminal residue" evidence="1">
    <location>
        <position position="310"/>
    </location>
</feature>
<dbReference type="Gene3D" id="3.60.10.10">
    <property type="entry name" value="Endonuclease/exonuclease/phosphatase"/>
    <property type="match status" value="1"/>
</dbReference>
<dbReference type="Proteomes" id="UP000789572">
    <property type="component" value="Unassembled WGS sequence"/>
</dbReference>
<accession>A0A9N9E334</accession>
<protein>
    <submittedName>
        <fullName evidence="1">4134_t:CDS:1</fullName>
    </submittedName>
</protein>
<dbReference type="InterPro" id="IPR036691">
    <property type="entry name" value="Endo/exonu/phosph_ase_sf"/>
</dbReference>
<keyword evidence="2" id="KW-1185">Reference proteome</keyword>
<dbReference type="SUPFAM" id="SSF56219">
    <property type="entry name" value="DNase I-like"/>
    <property type="match status" value="1"/>
</dbReference>
<dbReference type="OrthoDB" id="2443010at2759"/>
<reference evidence="1" key="1">
    <citation type="submission" date="2021-06" db="EMBL/GenBank/DDBJ databases">
        <authorList>
            <person name="Kallberg Y."/>
            <person name="Tangrot J."/>
            <person name="Rosling A."/>
        </authorList>
    </citation>
    <scope>NUCLEOTIDE SEQUENCE</scope>
    <source>
        <strain evidence="1">IA702</strain>
    </source>
</reference>
<feature type="non-terminal residue" evidence="1">
    <location>
        <position position="1"/>
    </location>
</feature>
<evidence type="ECO:0000313" key="1">
    <source>
        <dbReference type="EMBL" id="CAG8662315.1"/>
    </source>
</evidence>
<name>A0A9N9E334_9GLOM</name>
<sequence length="310" mass="36875">QKIVEVITTTKRHTELILPEDTNQPADNILDKQHPQVLNYKRLPLFNWLKRQNFTDSFRNLNPLERAYTWSSCEAATRIDYIWLSEALTSGLQGASIEEAEGLTDSDHSVVLIKVWMGHIIANSSRAEVKRKDQTRTIYLYEEASQENWEEYAKELQSQLEWKRVLKQLEDDKSNAKCSTDTLNQMWDAIEEAITEAANKQIPRKKIFNTRENRRQDQGRMIASLLNKPYKKITLDRYLVQNKEEVNLVTEPNAVLNGLAEHFQNQFRKRKTKLEDMSEEWREVYRPKEWINEAWYRKLEEKIKEEEWEE</sequence>